<evidence type="ECO:0000313" key="2">
    <source>
        <dbReference type="EMBL" id="POI23814.1"/>
    </source>
</evidence>
<keyword evidence="3" id="KW-1185">Reference proteome</keyword>
<dbReference type="Pfam" id="PF02809">
    <property type="entry name" value="UIM"/>
    <property type="match status" value="1"/>
</dbReference>
<proteinExistence type="predicted"/>
<feature type="non-terminal residue" evidence="2">
    <location>
        <position position="65"/>
    </location>
</feature>
<dbReference type="AlphaFoldDB" id="A0A2P4SI73"/>
<sequence length="65" mass="6577">MGNSSVASPSFSPVARRGVGAAVPQVRSTSPPAAVLQNGLSEEEALQRALEMSLAESARGSAQLP</sequence>
<gene>
    <name evidence="2" type="ORF">CIB84_012438</name>
</gene>
<evidence type="ECO:0000256" key="1">
    <source>
        <dbReference type="SAM" id="MobiDB-lite"/>
    </source>
</evidence>
<feature type="region of interest" description="Disordered" evidence="1">
    <location>
        <begin position="1"/>
        <end position="38"/>
    </location>
</feature>
<dbReference type="EMBL" id="PPHD01045983">
    <property type="protein sequence ID" value="POI23814.1"/>
    <property type="molecule type" value="Genomic_DNA"/>
</dbReference>
<organism evidence="2 3">
    <name type="scientific">Bambusicola thoracicus</name>
    <name type="common">Chinese bamboo-partridge</name>
    <name type="synonym">Perdix thoracica</name>
    <dbReference type="NCBI Taxonomy" id="9083"/>
    <lineage>
        <taxon>Eukaryota</taxon>
        <taxon>Metazoa</taxon>
        <taxon>Chordata</taxon>
        <taxon>Craniata</taxon>
        <taxon>Vertebrata</taxon>
        <taxon>Euteleostomi</taxon>
        <taxon>Archelosauria</taxon>
        <taxon>Archosauria</taxon>
        <taxon>Dinosauria</taxon>
        <taxon>Saurischia</taxon>
        <taxon>Theropoda</taxon>
        <taxon>Coelurosauria</taxon>
        <taxon>Aves</taxon>
        <taxon>Neognathae</taxon>
        <taxon>Galloanserae</taxon>
        <taxon>Galliformes</taxon>
        <taxon>Phasianidae</taxon>
        <taxon>Perdicinae</taxon>
        <taxon>Bambusicola</taxon>
    </lineage>
</organism>
<dbReference type="OrthoDB" id="431929at2759"/>
<dbReference type="PROSITE" id="PS50330">
    <property type="entry name" value="UIM"/>
    <property type="match status" value="1"/>
</dbReference>
<comment type="caution">
    <text evidence="2">The sequence shown here is derived from an EMBL/GenBank/DDBJ whole genome shotgun (WGS) entry which is preliminary data.</text>
</comment>
<name>A0A2P4SI73_BAMTH</name>
<dbReference type="Proteomes" id="UP000237246">
    <property type="component" value="Unassembled WGS sequence"/>
</dbReference>
<dbReference type="InterPro" id="IPR003903">
    <property type="entry name" value="UIM_dom"/>
</dbReference>
<accession>A0A2P4SI73</accession>
<evidence type="ECO:0000313" key="3">
    <source>
        <dbReference type="Proteomes" id="UP000237246"/>
    </source>
</evidence>
<protein>
    <submittedName>
        <fullName evidence="2">Uncharacterized protein</fullName>
    </submittedName>
</protein>
<feature type="compositionally biased region" description="Low complexity" evidence="1">
    <location>
        <begin position="1"/>
        <end position="15"/>
    </location>
</feature>
<reference evidence="2 3" key="1">
    <citation type="submission" date="2018-01" db="EMBL/GenBank/DDBJ databases">
        <title>Comparison of the Chinese Bamboo Partridge and Red Junglefowl genome sequences highlights the importance of demography in genome evolution.</title>
        <authorList>
            <person name="Tiley G.P."/>
            <person name="Kimball R.T."/>
            <person name="Braun E.L."/>
            <person name="Burleigh J.G."/>
        </authorList>
    </citation>
    <scope>NUCLEOTIDE SEQUENCE [LARGE SCALE GENOMIC DNA]</scope>
    <source>
        <strain evidence="2">RTK389</strain>
        <tissue evidence="2">Blood</tissue>
    </source>
</reference>